<reference evidence="2 3" key="1">
    <citation type="journal article" date="2023" name="Antonie Van Leeuwenhoek">
        <title>Unveiling the genomic potential of a novel thermostable glycoside hydrolases producing Neobacillus sedimentimangrovi UE25.</title>
        <authorList>
            <person name="Ejaz U."/>
            <person name="Saleem F."/>
            <person name="Rashid R."/>
            <person name="Hasan K.A."/>
            <person name="Syed M.N."/>
            <person name="Sohail M."/>
        </authorList>
    </citation>
    <scope>NUCLEOTIDE SEQUENCE [LARGE SCALE GENOMIC DNA]</scope>
    <source>
        <strain evidence="2 3">UE25</strain>
    </source>
</reference>
<dbReference type="EMBL" id="JAJODE010000039">
    <property type="protein sequence ID" value="MCD4839758.1"/>
    <property type="molecule type" value="Genomic_DNA"/>
</dbReference>
<dbReference type="Pfam" id="PF14301">
    <property type="entry name" value="DUF4376"/>
    <property type="match status" value="1"/>
</dbReference>
<feature type="domain" description="DUF4376" evidence="1">
    <location>
        <begin position="63"/>
        <end position="177"/>
    </location>
</feature>
<dbReference type="RefSeq" id="WP_231315106.1">
    <property type="nucleotide sequence ID" value="NZ_JAJODE010000039.1"/>
</dbReference>
<accession>A0ABS8QKL2</accession>
<evidence type="ECO:0000313" key="3">
    <source>
        <dbReference type="Proteomes" id="UP001162836"/>
    </source>
</evidence>
<evidence type="ECO:0000259" key="1">
    <source>
        <dbReference type="Pfam" id="PF14301"/>
    </source>
</evidence>
<evidence type="ECO:0000313" key="2">
    <source>
        <dbReference type="EMBL" id="MCD4839758.1"/>
    </source>
</evidence>
<protein>
    <submittedName>
        <fullName evidence="2">DUF4376 domain-containing protein</fullName>
    </submittedName>
</protein>
<dbReference type="InterPro" id="IPR025484">
    <property type="entry name" value="DUF4376"/>
</dbReference>
<dbReference type="Proteomes" id="UP001162836">
    <property type="component" value="Unassembled WGS sequence"/>
</dbReference>
<name>A0ABS8QKL2_9BACI</name>
<comment type="caution">
    <text evidence="2">The sequence shown here is derived from an EMBL/GenBank/DDBJ whole genome shotgun (WGS) entry which is preliminary data.</text>
</comment>
<gene>
    <name evidence="2" type="ORF">LRS37_12950</name>
</gene>
<sequence>MKTIYLSVNEEGLIQGWGTTRSLESDIKVVVNEDHPFLYNPFDTYRLIEGEIVRDTAITLQKAKKFKIQEMSNRCNAEILGYFKAIVNGVEYEFSFDQEAQTNFIGTLSLFNNGMIEEAEWTAWKNGEVNRLTLTKQQFMQVVKAAFDHKDSNVKRFRNELQPMIEQATTIEEVEAIDWDSN</sequence>
<organism evidence="2 3">
    <name type="scientific">Neobacillus sedimentimangrovi</name>
    <dbReference type="NCBI Taxonomy" id="2699460"/>
    <lineage>
        <taxon>Bacteria</taxon>
        <taxon>Bacillati</taxon>
        <taxon>Bacillota</taxon>
        <taxon>Bacilli</taxon>
        <taxon>Bacillales</taxon>
        <taxon>Bacillaceae</taxon>
        <taxon>Neobacillus</taxon>
    </lineage>
</organism>
<keyword evidence="3" id="KW-1185">Reference proteome</keyword>
<proteinExistence type="predicted"/>